<keyword evidence="5 18" id="KW-0479">Metal-binding</keyword>
<proteinExistence type="inferred from homology"/>
<dbReference type="Pfam" id="PF01256">
    <property type="entry name" value="Carb_kinase"/>
    <property type="match status" value="1"/>
</dbReference>
<dbReference type="Proteomes" id="UP000464657">
    <property type="component" value="Chromosome"/>
</dbReference>
<feature type="binding site" evidence="17">
    <location>
        <position position="325"/>
    </location>
    <ligand>
        <name>(6S)-NADPHX</name>
        <dbReference type="ChEBI" id="CHEBI:64076"/>
    </ligand>
</feature>
<evidence type="ECO:0000256" key="13">
    <source>
        <dbReference type="ARBA" id="ARBA00023268"/>
    </source>
</evidence>
<keyword evidence="11 18" id="KW-0413">Isomerase</keyword>
<feature type="domain" description="YjeF C-terminal" evidence="20">
    <location>
        <begin position="227"/>
        <end position="499"/>
    </location>
</feature>
<comment type="function">
    <text evidence="17">Catalyzes the dehydration of the S-form of NAD(P)HX at the expense of ADP, which is converted to AMP. Together with NAD(P)HX epimerase, which catalyzes the epimerization of the S- and R-forms, the enzyme allows the repair of both epimers of NAD(P)HX, a damaged form of NAD(P)H that is a result of enzymatic or heat-dependent hydration.</text>
</comment>
<comment type="catalytic activity">
    <reaction evidence="2 18">
        <text>(6R)-NADPHX = (6S)-NADPHX</text>
        <dbReference type="Rhea" id="RHEA:32227"/>
        <dbReference type="ChEBI" id="CHEBI:64076"/>
        <dbReference type="ChEBI" id="CHEBI:64077"/>
        <dbReference type="EC" id="5.1.99.6"/>
    </reaction>
</comment>
<evidence type="ECO:0000256" key="7">
    <source>
        <dbReference type="ARBA" id="ARBA00022840"/>
    </source>
</evidence>
<comment type="cofactor">
    <cofactor evidence="18">
        <name>K(+)</name>
        <dbReference type="ChEBI" id="CHEBI:29103"/>
    </cofactor>
    <text evidence="18">Binds 1 potassium ion per subunit.</text>
</comment>
<dbReference type="InterPro" id="IPR000631">
    <property type="entry name" value="CARKD"/>
</dbReference>
<dbReference type="SUPFAM" id="SSF53613">
    <property type="entry name" value="Ribokinase-like"/>
    <property type="match status" value="1"/>
</dbReference>
<keyword evidence="12 17" id="KW-0456">Lyase</keyword>
<comment type="similarity">
    <text evidence="4 18">In the C-terminal section; belongs to the NnrD/CARKD family.</text>
</comment>
<dbReference type="Gene3D" id="3.40.50.10260">
    <property type="entry name" value="YjeF N-terminal domain"/>
    <property type="match status" value="1"/>
</dbReference>
<dbReference type="PIRSF" id="PIRSF017184">
    <property type="entry name" value="Nnr"/>
    <property type="match status" value="1"/>
</dbReference>
<evidence type="ECO:0000256" key="18">
    <source>
        <dbReference type="PIRNR" id="PIRNR017184"/>
    </source>
</evidence>
<comment type="cofactor">
    <cofactor evidence="17">
        <name>Mg(2+)</name>
        <dbReference type="ChEBI" id="CHEBI:18420"/>
    </cofactor>
</comment>
<keyword evidence="8 17" id="KW-0521">NADP</keyword>
<dbReference type="InterPro" id="IPR029056">
    <property type="entry name" value="Ribokinase-like"/>
</dbReference>
<evidence type="ECO:0000256" key="10">
    <source>
        <dbReference type="ARBA" id="ARBA00023027"/>
    </source>
</evidence>
<evidence type="ECO:0000256" key="16">
    <source>
        <dbReference type="ARBA" id="ARBA00049209"/>
    </source>
</evidence>
<reference evidence="22 23" key="1">
    <citation type="journal article" date="2013" name="Int. J. Syst. Evol. Microbiol.">
        <title>Kordia antarctica sp. nov., isolated from Antarctic seawater.</title>
        <authorList>
            <person name="Baek K."/>
            <person name="Choi A."/>
            <person name="Kang I."/>
            <person name="Lee K."/>
            <person name="Cho J.C."/>
        </authorList>
    </citation>
    <scope>NUCLEOTIDE SEQUENCE [LARGE SCALE GENOMIC DNA]</scope>
    <source>
        <strain evidence="22 23">IMCC3317</strain>
    </source>
</reference>
<feature type="binding site" evidence="17">
    <location>
        <position position="439"/>
    </location>
    <ligand>
        <name>AMP</name>
        <dbReference type="ChEBI" id="CHEBI:456215"/>
    </ligand>
</feature>
<evidence type="ECO:0000256" key="15">
    <source>
        <dbReference type="ARBA" id="ARBA00048238"/>
    </source>
</evidence>
<sequence>MKIYSADQIYQAINTTIEKNKISSNELMEFAGIQIFNWFHTRMQGAQVPIHIYCGIGNNGGSGLVLGRQLLQHGYNVHTYVVNFSDKRTKDFLINYDRIKEFKVWPRLLSSGEEFPEMNKEDIIVDAIFGIGLNRETSDWVKNLIKYINASDAYTVSIDVPSGLYPNHAPEDKEAVIESNFTLTGQAPKLSFFLPETGIYMQQWEALNFGFDQEYLQSIETEVELIDKLEILPLYVPREKYAHKGIYGHSLIVGGSYGKIGAVTLASSACLRVGTGLITAYIPKCGYIILQTSLPEAMVICDEDEKNITKIQYDIEPKAIGIGIGLGTDAATVKALKAFLKTNKAPLVIDADALNILAVNKTLLKSVSKGSILTPHPKELERLIGKWTDDFDKLEKTKAFSKKYNVVVIIKGAHTITCYADKLYINNTGNPGMATAGSGDVLTGMLTGLISQGYDSVTAAILGVYLHGKAGDIALTGLGYQALIASDIVEHIGDAYLDLFKKPEEPKEAEAPKEEPKKRKATQVRRKR</sequence>
<evidence type="ECO:0000256" key="19">
    <source>
        <dbReference type="SAM" id="MobiDB-lite"/>
    </source>
</evidence>
<gene>
    <name evidence="22" type="primary">nnr</name>
    <name evidence="17" type="synonym">nnrD</name>
    <name evidence="22" type="ORF">IMCC3317_13360</name>
</gene>
<accession>A0A7L4ZHA9</accession>
<organism evidence="22 23">
    <name type="scientific">Kordia antarctica</name>
    <dbReference type="NCBI Taxonomy" id="1218801"/>
    <lineage>
        <taxon>Bacteria</taxon>
        <taxon>Pseudomonadati</taxon>
        <taxon>Bacteroidota</taxon>
        <taxon>Flavobacteriia</taxon>
        <taxon>Flavobacteriales</taxon>
        <taxon>Flavobacteriaceae</taxon>
        <taxon>Kordia</taxon>
    </lineage>
</organism>
<feature type="compositionally biased region" description="Basic residues" evidence="19">
    <location>
        <begin position="518"/>
        <end position="528"/>
    </location>
</feature>
<evidence type="ECO:0000256" key="12">
    <source>
        <dbReference type="ARBA" id="ARBA00023239"/>
    </source>
</evidence>
<dbReference type="InterPro" id="IPR004443">
    <property type="entry name" value="YjeF_N_dom"/>
</dbReference>
<dbReference type="EMBL" id="CP019288">
    <property type="protein sequence ID" value="QHI35985.1"/>
    <property type="molecule type" value="Genomic_DNA"/>
</dbReference>
<evidence type="ECO:0000313" key="23">
    <source>
        <dbReference type="Proteomes" id="UP000464657"/>
    </source>
</evidence>
<dbReference type="GO" id="GO:0046872">
    <property type="term" value="F:metal ion binding"/>
    <property type="evidence" value="ECO:0007669"/>
    <property type="project" value="UniProtKB-UniRule"/>
</dbReference>
<dbReference type="Gene3D" id="3.40.1190.20">
    <property type="match status" value="1"/>
</dbReference>
<feature type="binding site" evidence="17">
    <location>
        <position position="376"/>
    </location>
    <ligand>
        <name>(6S)-NADPHX</name>
        <dbReference type="ChEBI" id="CHEBI:64076"/>
    </ligand>
</feature>
<dbReference type="GO" id="GO:0110051">
    <property type="term" value="P:metabolite repair"/>
    <property type="evidence" value="ECO:0007669"/>
    <property type="project" value="TreeGrafter"/>
</dbReference>
<feature type="compositionally biased region" description="Basic and acidic residues" evidence="19">
    <location>
        <begin position="505"/>
        <end position="517"/>
    </location>
</feature>
<feature type="region of interest" description="Disordered" evidence="19">
    <location>
        <begin position="505"/>
        <end position="528"/>
    </location>
</feature>
<dbReference type="PROSITE" id="PS51385">
    <property type="entry name" value="YJEF_N"/>
    <property type="match status" value="1"/>
</dbReference>
<dbReference type="RefSeq" id="WP_160128722.1">
    <property type="nucleotide sequence ID" value="NZ_CP019288.1"/>
</dbReference>
<dbReference type="PANTHER" id="PTHR12592:SF0">
    <property type="entry name" value="ATP-DEPENDENT (S)-NAD(P)H-HYDRATE DEHYDRATASE"/>
    <property type="match status" value="1"/>
</dbReference>
<dbReference type="EC" id="4.2.1.136" evidence="17"/>
<feature type="binding site" evidence="17">
    <location>
        <begin position="411"/>
        <end position="415"/>
    </location>
    <ligand>
        <name>AMP</name>
        <dbReference type="ChEBI" id="CHEBI:456215"/>
    </ligand>
</feature>
<keyword evidence="9 18" id="KW-0630">Potassium</keyword>
<comment type="subunit">
    <text evidence="17">Homotetramer.</text>
</comment>
<dbReference type="InterPro" id="IPR036652">
    <property type="entry name" value="YjeF_N_dom_sf"/>
</dbReference>
<dbReference type="PROSITE" id="PS51383">
    <property type="entry name" value="YJEF_C_3"/>
    <property type="match status" value="1"/>
</dbReference>
<evidence type="ECO:0000256" key="14">
    <source>
        <dbReference type="ARBA" id="ARBA00025153"/>
    </source>
</evidence>
<dbReference type="PANTHER" id="PTHR12592">
    <property type="entry name" value="ATP-DEPENDENT (S)-NAD(P)H-HYDRATE DEHYDRATASE FAMILY MEMBER"/>
    <property type="match status" value="1"/>
</dbReference>
<comment type="catalytic activity">
    <reaction evidence="15 17 18">
        <text>(6S)-NADHX + ADP = AMP + phosphate + NADH + H(+)</text>
        <dbReference type="Rhea" id="RHEA:32223"/>
        <dbReference type="ChEBI" id="CHEBI:15378"/>
        <dbReference type="ChEBI" id="CHEBI:43474"/>
        <dbReference type="ChEBI" id="CHEBI:57945"/>
        <dbReference type="ChEBI" id="CHEBI:64074"/>
        <dbReference type="ChEBI" id="CHEBI:456215"/>
        <dbReference type="ChEBI" id="CHEBI:456216"/>
        <dbReference type="EC" id="4.2.1.136"/>
    </reaction>
</comment>
<protein>
    <recommendedName>
        <fullName evidence="17">ADP-dependent (S)-NAD(P)H-hydrate dehydratase</fullName>
        <ecNumber evidence="17">4.2.1.136</ecNumber>
    </recommendedName>
    <alternativeName>
        <fullName evidence="17">ADP-dependent NAD(P)HX dehydratase</fullName>
    </alternativeName>
</protein>
<dbReference type="InterPro" id="IPR030677">
    <property type="entry name" value="Nnr"/>
</dbReference>
<dbReference type="OrthoDB" id="9806925at2"/>
<evidence type="ECO:0000256" key="8">
    <source>
        <dbReference type="ARBA" id="ARBA00022857"/>
    </source>
</evidence>
<comment type="catalytic activity">
    <reaction evidence="16 17 18">
        <text>(6S)-NADPHX + ADP = AMP + phosphate + NADPH + H(+)</text>
        <dbReference type="Rhea" id="RHEA:32235"/>
        <dbReference type="ChEBI" id="CHEBI:15378"/>
        <dbReference type="ChEBI" id="CHEBI:43474"/>
        <dbReference type="ChEBI" id="CHEBI:57783"/>
        <dbReference type="ChEBI" id="CHEBI:64076"/>
        <dbReference type="ChEBI" id="CHEBI:456215"/>
        <dbReference type="ChEBI" id="CHEBI:456216"/>
        <dbReference type="EC" id="4.2.1.136"/>
    </reaction>
</comment>
<dbReference type="PROSITE" id="PS01050">
    <property type="entry name" value="YJEF_C_2"/>
    <property type="match status" value="1"/>
</dbReference>
<evidence type="ECO:0000256" key="5">
    <source>
        <dbReference type="ARBA" id="ARBA00022723"/>
    </source>
</evidence>
<dbReference type="GO" id="GO:0005524">
    <property type="term" value="F:ATP binding"/>
    <property type="evidence" value="ECO:0007669"/>
    <property type="project" value="UniProtKB-UniRule"/>
</dbReference>
<evidence type="ECO:0000256" key="17">
    <source>
        <dbReference type="HAMAP-Rule" id="MF_01965"/>
    </source>
</evidence>
<dbReference type="InterPro" id="IPR017953">
    <property type="entry name" value="Carbohydrate_kinase_pred_CS"/>
</dbReference>
<evidence type="ECO:0000256" key="3">
    <source>
        <dbReference type="ARBA" id="ARBA00006001"/>
    </source>
</evidence>
<evidence type="ECO:0000256" key="1">
    <source>
        <dbReference type="ARBA" id="ARBA00000013"/>
    </source>
</evidence>
<dbReference type="CDD" id="cd01171">
    <property type="entry name" value="YXKO-related"/>
    <property type="match status" value="1"/>
</dbReference>
<dbReference type="SUPFAM" id="SSF64153">
    <property type="entry name" value="YjeF N-terminal domain-like"/>
    <property type="match status" value="1"/>
</dbReference>
<evidence type="ECO:0000256" key="6">
    <source>
        <dbReference type="ARBA" id="ARBA00022741"/>
    </source>
</evidence>
<feature type="domain" description="YjeF N-terminal" evidence="21">
    <location>
        <begin position="9"/>
        <end position="217"/>
    </location>
</feature>
<evidence type="ECO:0000256" key="2">
    <source>
        <dbReference type="ARBA" id="ARBA00000909"/>
    </source>
</evidence>
<evidence type="ECO:0000256" key="9">
    <source>
        <dbReference type="ARBA" id="ARBA00022958"/>
    </source>
</evidence>
<keyword evidence="6 17" id="KW-0547">Nucleotide-binding</keyword>
<dbReference type="GO" id="GO:0052856">
    <property type="term" value="F:NAD(P)HX epimerase activity"/>
    <property type="evidence" value="ECO:0007669"/>
    <property type="project" value="UniProtKB-EC"/>
</dbReference>
<dbReference type="GO" id="GO:0052855">
    <property type="term" value="F:ADP-dependent NAD(P)H-hydrate dehydratase activity"/>
    <property type="evidence" value="ECO:0007669"/>
    <property type="project" value="UniProtKB-UniRule"/>
</dbReference>
<dbReference type="AlphaFoldDB" id="A0A7L4ZHA9"/>
<comment type="catalytic activity">
    <reaction evidence="1 18">
        <text>(6R)-NADHX = (6S)-NADHX</text>
        <dbReference type="Rhea" id="RHEA:32215"/>
        <dbReference type="ChEBI" id="CHEBI:64074"/>
        <dbReference type="ChEBI" id="CHEBI:64075"/>
        <dbReference type="EC" id="5.1.99.6"/>
    </reaction>
</comment>
<comment type="similarity">
    <text evidence="3 18">In the N-terminal section; belongs to the NnrE/AIBP family.</text>
</comment>
<keyword evidence="13" id="KW-0511">Multifunctional enzyme</keyword>
<dbReference type="GO" id="GO:0046496">
    <property type="term" value="P:nicotinamide nucleotide metabolic process"/>
    <property type="evidence" value="ECO:0007669"/>
    <property type="project" value="UniProtKB-UniRule"/>
</dbReference>
<dbReference type="HAMAP" id="MF_01965">
    <property type="entry name" value="NADHX_dehydratase"/>
    <property type="match status" value="1"/>
</dbReference>
<dbReference type="KEGG" id="kan:IMCC3317_13360"/>
<evidence type="ECO:0000313" key="22">
    <source>
        <dbReference type="EMBL" id="QHI35985.1"/>
    </source>
</evidence>
<evidence type="ECO:0000259" key="20">
    <source>
        <dbReference type="PROSITE" id="PS51383"/>
    </source>
</evidence>
<keyword evidence="7 17" id="KW-0067">ATP-binding</keyword>
<dbReference type="NCBIfam" id="TIGR00196">
    <property type="entry name" value="yjeF_cterm"/>
    <property type="match status" value="1"/>
</dbReference>
<feature type="binding site" evidence="17">
    <location>
        <position position="440"/>
    </location>
    <ligand>
        <name>(6S)-NADPHX</name>
        <dbReference type="ChEBI" id="CHEBI:64076"/>
    </ligand>
</feature>
<comment type="function">
    <text evidence="14 18">Bifunctional enzyme that catalyzes the epimerization of the S- and R-forms of NAD(P)HX and the dehydration of the S-form of NAD(P)HX at the expense of ADP, which is converted to AMP. This allows the repair of both epimers of NAD(P)HX, a damaged form of NAD(P)H that is a result of enzymatic or heat-dependent hydration.</text>
</comment>
<comment type="similarity">
    <text evidence="17">Belongs to the NnrD/CARKD family.</text>
</comment>
<evidence type="ECO:0000256" key="11">
    <source>
        <dbReference type="ARBA" id="ARBA00023235"/>
    </source>
</evidence>
<keyword evidence="10 17" id="KW-0520">NAD</keyword>
<evidence type="ECO:0000256" key="4">
    <source>
        <dbReference type="ARBA" id="ARBA00009524"/>
    </source>
</evidence>
<evidence type="ECO:0000259" key="21">
    <source>
        <dbReference type="PROSITE" id="PS51385"/>
    </source>
</evidence>
<name>A0A7L4ZHA9_9FLAO</name>
<feature type="binding site" evidence="17">
    <location>
        <position position="262"/>
    </location>
    <ligand>
        <name>(6S)-NADPHX</name>
        <dbReference type="ChEBI" id="CHEBI:64076"/>
    </ligand>
</feature>
<dbReference type="Pfam" id="PF03853">
    <property type="entry name" value="YjeF_N"/>
    <property type="match status" value="1"/>
</dbReference>
<keyword evidence="23" id="KW-1185">Reference proteome</keyword>
<dbReference type="NCBIfam" id="TIGR00197">
    <property type="entry name" value="yjeF_nterm"/>
    <property type="match status" value="1"/>
</dbReference>